<proteinExistence type="predicted"/>
<keyword evidence="4" id="KW-1185">Reference proteome</keyword>
<gene>
    <name evidence="3" type="ORF">SAMN04487971_11469</name>
</gene>
<dbReference type="RefSeq" id="WP_090756893.1">
    <property type="nucleotide sequence ID" value="NZ_FNGE01000014.1"/>
</dbReference>
<dbReference type="STRING" id="525640.SAMN04487971_11469"/>
<evidence type="ECO:0000313" key="4">
    <source>
        <dbReference type="Proteomes" id="UP000199555"/>
    </source>
</evidence>
<name>A0A1G9LF93_9RHOB</name>
<dbReference type="OrthoDB" id="7776654at2"/>
<dbReference type="AlphaFoldDB" id="A0A1G9LF93"/>
<protein>
    <submittedName>
        <fullName evidence="3">Uncharacterized protein</fullName>
    </submittedName>
</protein>
<reference evidence="4" key="1">
    <citation type="submission" date="2016-10" db="EMBL/GenBank/DDBJ databases">
        <authorList>
            <person name="Varghese N."/>
            <person name="Submissions S."/>
        </authorList>
    </citation>
    <scope>NUCLEOTIDE SEQUENCE [LARGE SCALE GENOMIC DNA]</scope>
    <source>
        <strain evidence="4">CGMCC 1.7655</strain>
    </source>
</reference>
<accession>A0A1G9LF93</accession>
<keyword evidence="2" id="KW-0732">Signal</keyword>
<feature type="signal peptide" evidence="2">
    <location>
        <begin position="1"/>
        <end position="21"/>
    </location>
</feature>
<dbReference type="EMBL" id="FNGE01000014">
    <property type="protein sequence ID" value="SDL60443.1"/>
    <property type="molecule type" value="Genomic_DNA"/>
</dbReference>
<sequence>MIRFRLALSAAFVAASATLAAADCADHLALMDEVLDQASRESIAASSGGQGVAGAREARAMTGTEAPGHDAAATDTPPDEPQPTQAPGHAPVAGAGDRVQQLRAKVDEARALAGQDDAACRETLVTGLRDLLSGEEEQPGA</sequence>
<evidence type="ECO:0000313" key="3">
    <source>
        <dbReference type="EMBL" id="SDL60443.1"/>
    </source>
</evidence>
<evidence type="ECO:0000256" key="2">
    <source>
        <dbReference type="SAM" id="SignalP"/>
    </source>
</evidence>
<organism evidence="3 4">
    <name type="scientific">Paracoccus chinensis</name>
    <dbReference type="NCBI Taxonomy" id="525640"/>
    <lineage>
        <taxon>Bacteria</taxon>
        <taxon>Pseudomonadati</taxon>
        <taxon>Pseudomonadota</taxon>
        <taxon>Alphaproteobacteria</taxon>
        <taxon>Rhodobacterales</taxon>
        <taxon>Paracoccaceae</taxon>
        <taxon>Paracoccus</taxon>
    </lineage>
</organism>
<evidence type="ECO:0000256" key="1">
    <source>
        <dbReference type="SAM" id="MobiDB-lite"/>
    </source>
</evidence>
<dbReference type="Proteomes" id="UP000199555">
    <property type="component" value="Unassembled WGS sequence"/>
</dbReference>
<feature type="compositionally biased region" description="Low complexity" evidence="1">
    <location>
        <begin position="69"/>
        <end position="88"/>
    </location>
</feature>
<feature type="region of interest" description="Disordered" evidence="1">
    <location>
        <begin position="41"/>
        <end position="102"/>
    </location>
</feature>
<feature type="chain" id="PRO_5011730271" evidence="2">
    <location>
        <begin position="22"/>
        <end position="141"/>
    </location>
</feature>